<keyword evidence="4" id="KW-0597">Phosphoprotein</keyword>
<proteinExistence type="predicted"/>
<dbReference type="PANTHER" id="PTHR43280:SF10">
    <property type="entry name" value="REGULATORY PROTEIN POCR"/>
    <property type="match status" value="1"/>
</dbReference>
<dbReference type="PROSITE" id="PS50110">
    <property type="entry name" value="RESPONSE_REGULATORY"/>
    <property type="match status" value="1"/>
</dbReference>
<name>A0A9X4KFU7_9BACL</name>
<dbReference type="RefSeq" id="WP_277565106.1">
    <property type="nucleotide sequence ID" value="NZ_JAPDHZ010000002.1"/>
</dbReference>
<dbReference type="InterPro" id="IPR018060">
    <property type="entry name" value="HTH_AraC"/>
</dbReference>
<keyword evidence="2" id="KW-0238">DNA-binding</keyword>
<dbReference type="GO" id="GO:0000160">
    <property type="term" value="P:phosphorelay signal transduction system"/>
    <property type="evidence" value="ECO:0007669"/>
    <property type="project" value="InterPro"/>
</dbReference>
<feature type="modified residue" description="4-aspartylphosphate" evidence="4">
    <location>
        <position position="55"/>
    </location>
</feature>
<keyword evidence="3" id="KW-0804">Transcription</keyword>
<dbReference type="Pfam" id="PF00072">
    <property type="entry name" value="Response_reg"/>
    <property type="match status" value="1"/>
</dbReference>
<keyword evidence="1" id="KW-0805">Transcription regulation</keyword>
<protein>
    <submittedName>
        <fullName evidence="7">Response regulator</fullName>
    </submittedName>
</protein>
<evidence type="ECO:0000313" key="8">
    <source>
        <dbReference type="Proteomes" id="UP001153387"/>
    </source>
</evidence>
<reference evidence="7 8" key="1">
    <citation type="submission" date="2022-10" db="EMBL/GenBank/DDBJ databases">
        <title>Comparative genomic analysis of Cohnella hashimotonis sp. nov., isolated from the International Space Station.</title>
        <authorList>
            <person name="Simpson A."/>
            <person name="Venkateswaran K."/>
        </authorList>
    </citation>
    <scope>NUCLEOTIDE SEQUENCE [LARGE SCALE GENOMIC DNA]</scope>
    <source>
        <strain evidence="7 8">DSM 18997</strain>
    </source>
</reference>
<dbReference type="InterPro" id="IPR020449">
    <property type="entry name" value="Tscrpt_reg_AraC-type_HTH"/>
</dbReference>
<feature type="domain" description="HTH araC/xylS-type" evidence="5">
    <location>
        <begin position="430"/>
        <end position="532"/>
    </location>
</feature>
<dbReference type="PANTHER" id="PTHR43280">
    <property type="entry name" value="ARAC-FAMILY TRANSCRIPTIONAL REGULATOR"/>
    <property type="match status" value="1"/>
</dbReference>
<keyword evidence="8" id="KW-1185">Reference proteome</keyword>
<accession>A0A9X4KFU7</accession>
<dbReference type="InterPro" id="IPR011006">
    <property type="entry name" value="CheY-like_superfamily"/>
</dbReference>
<evidence type="ECO:0000256" key="4">
    <source>
        <dbReference type="PROSITE-ProRule" id="PRU00169"/>
    </source>
</evidence>
<evidence type="ECO:0000256" key="2">
    <source>
        <dbReference type="ARBA" id="ARBA00023125"/>
    </source>
</evidence>
<dbReference type="AlphaFoldDB" id="A0A9X4KFU7"/>
<evidence type="ECO:0000313" key="7">
    <source>
        <dbReference type="EMBL" id="MDG0791348.1"/>
    </source>
</evidence>
<comment type="caution">
    <text evidence="7">The sequence shown here is derived from an EMBL/GenBank/DDBJ whole genome shotgun (WGS) entry which is preliminary data.</text>
</comment>
<dbReference type="EMBL" id="JAPDHZ010000002">
    <property type="protein sequence ID" value="MDG0791348.1"/>
    <property type="molecule type" value="Genomic_DNA"/>
</dbReference>
<dbReference type="GO" id="GO:0003700">
    <property type="term" value="F:DNA-binding transcription factor activity"/>
    <property type="evidence" value="ECO:0007669"/>
    <property type="project" value="InterPro"/>
</dbReference>
<dbReference type="InterPro" id="IPR001789">
    <property type="entry name" value="Sig_transdc_resp-reg_receiver"/>
</dbReference>
<evidence type="ECO:0000259" key="6">
    <source>
        <dbReference type="PROSITE" id="PS50110"/>
    </source>
</evidence>
<sequence length="536" mass="59933">MMSLLIVDDEPYTADGLRGMLAEREELGLELYVAYSAEEALQRLRRMRVDIVLSDIRMPGMSGLELHEWLRSRWPRCKVIFLTGYGDIANVQQALRGGSVDYILKTEGDEAIVKAVRGAIVKLEEELRGERIMIQAKEQMRQELALLRREWFARMAEASGPLTARDRTRFAELELPLTPDGPVQLVLGRVDRWDPDAGPSDRRLMINAIQNIACEYFSPVSLLALPVGDSRFVWLIQPGTGAWPETLIFVNGMLDRVQRTIGQLLKLPVSLVTTGTACDWERLPDDYRTVKQMMLMGYGDEQEMLMTGCGDKPPAATEGRSDGLSPAQAAELELALDSGLADDFAARLDEIFAALPARYALFAQAYYGAAVLLLGQIDRLGDEGAGFDDVAERLTELGRHASRDEAVQCLKDTARLLAARRTALLGERTHRVIRMLNQHIAEHLDSDLSLEALAGVVYLNPSYLSTLYKQSTGHNLSDYIAEMRMDKARTLLAQPQLRIHEIAPRVGFGAPAYFTRFFKKHAGLTPQEYRGQLPQE</sequence>
<dbReference type="Gene3D" id="3.40.50.2300">
    <property type="match status" value="1"/>
</dbReference>
<evidence type="ECO:0000259" key="5">
    <source>
        <dbReference type="PROSITE" id="PS01124"/>
    </source>
</evidence>
<evidence type="ECO:0000256" key="3">
    <source>
        <dbReference type="ARBA" id="ARBA00023163"/>
    </source>
</evidence>
<dbReference type="Gene3D" id="1.10.10.60">
    <property type="entry name" value="Homeodomain-like"/>
    <property type="match status" value="2"/>
</dbReference>
<gene>
    <name evidence="7" type="ORF">OMP38_11065</name>
</gene>
<dbReference type="SMART" id="SM00342">
    <property type="entry name" value="HTH_ARAC"/>
    <property type="match status" value="1"/>
</dbReference>
<dbReference type="CDD" id="cd17536">
    <property type="entry name" value="REC_YesN-like"/>
    <property type="match status" value="1"/>
</dbReference>
<dbReference type="PROSITE" id="PS01124">
    <property type="entry name" value="HTH_ARAC_FAMILY_2"/>
    <property type="match status" value="1"/>
</dbReference>
<dbReference type="SUPFAM" id="SSF46689">
    <property type="entry name" value="Homeodomain-like"/>
    <property type="match status" value="2"/>
</dbReference>
<dbReference type="InterPro" id="IPR009057">
    <property type="entry name" value="Homeodomain-like_sf"/>
</dbReference>
<feature type="domain" description="Response regulatory" evidence="6">
    <location>
        <begin position="3"/>
        <end position="120"/>
    </location>
</feature>
<evidence type="ECO:0000256" key="1">
    <source>
        <dbReference type="ARBA" id="ARBA00023015"/>
    </source>
</evidence>
<dbReference type="SUPFAM" id="SSF52172">
    <property type="entry name" value="CheY-like"/>
    <property type="match status" value="1"/>
</dbReference>
<dbReference type="Pfam" id="PF12833">
    <property type="entry name" value="HTH_18"/>
    <property type="match status" value="1"/>
</dbReference>
<dbReference type="SMART" id="SM00448">
    <property type="entry name" value="REC"/>
    <property type="match status" value="1"/>
</dbReference>
<dbReference type="Proteomes" id="UP001153387">
    <property type="component" value="Unassembled WGS sequence"/>
</dbReference>
<organism evidence="7 8">
    <name type="scientific">Cohnella ginsengisoli</name>
    <dbReference type="NCBI Taxonomy" id="425004"/>
    <lineage>
        <taxon>Bacteria</taxon>
        <taxon>Bacillati</taxon>
        <taxon>Bacillota</taxon>
        <taxon>Bacilli</taxon>
        <taxon>Bacillales</taxon>
        <taxon>Paenibacillaceae</taxon>
        <taxon>Cohnella</taxon>
    </lineage>
</organism>
<dbReference type="GO" id="GO:0043565">
    <property type="term" value="F:sequence-specific DNA binding"/>
    <property type="evidence" value="ECO:0007669"/>
    <property type="project" value="InterPro"/>
</dbReference>
<dbReference type="PRINTS" id="PR00032">
    <property type="entry name" value="HTHARAC"/>
</dbReference>